<proteinExistence type="predicted"/>
<evidence type="ECO:0000259" key="1">
    <source>
        <dbReference type="Pfam" id="PF03459"/>
    </source>
</evidence>
<dbReference type="AlphaFoldDB" id="A0A075FBM4"/>
<dbReference type="SUPFAM" id="SSF50331">
    <property type="entry name" value="MOP-like"/>
    <property type="match status" value="1"/>
</dbReference>
<organism evidence="2">
    <name type="scientific">uncultured bacterium pBIO2079</name>
    <dbReference type="NCBI Taxonomy" id="1478040"/>
    <lineage>
        <taxon>Bacteria</taxon>
        <taxon>environmental samples</taxon>
    </lineage>
</organism>
<protein>
    <submittedName>
        <fullName evidence="2">ABC transporter solute-binding protein</fullName>
    </submittedName>
</protein>
<dbReference type="Gene3D" id="2.40.50.100">
    <property type="match status" value="1"/>
</dbReference>
<evidence type="ECO:0000313" key="2">
    <source>
        <dbReference type="EMBL" id="AIE77267.1"/>
    </source>
</evidence>
<dbReference type="InterPro" id="IPR008995">
    <property type="entry name" value="Mo/tungstate-bd_C_term_dom"/>
</dbReference>
<dbReference type="EMBL" id="KJ531199">
    <property type="protein sequence ID" value="AIE77267.1"/>
    <property type="molecule type" value="Genomic_DNA"/>
</dbReference>
<dbReference type="Pfam" id="PF03459">
    <property type="entry name" value="TOBE"/>
    <property type="match status" value="1"/>
</dbReference>
<sequence length="95" mass="10642">MRISDPNKLVASVMKVKTGPIMSEVIMDIGDQAVTATITSAAVNDMKLQKGDQVFAMFNSTMITIIKDTKSEESDETLPWAPRWMAEVMEENYIR</sequence>
<accession>A0A075FBM4</accession>
<dbReference type="InterPro" id="IPR005116">
    <property type="entry name" value="Transp-assoc_OB_typ1"/>
</dbReference>
<feature type="domain" description="Transport-associated OB type 1" evidence="1">
    <location>
        <begin position="4"/>
        <end position="63"/>
    </location>
</feature>
<gene>
    <name evidence="2" type="ORF">pBIO2079_06</name>
</gene>
<reference evidence="2" key="2">
    <citation type="submission" date="2014-02" db="EMBL/GenBank/DDBJ databases">
        <authorList>
            <person name="Curson A.R.J."/>
            <person name="Burns O.J."/>
            <person name="Voget S."/>
            <person name="Daniel R."/>
            <person name="Todd J.D."/>
            <person name="McInnis K."/>
            <person name="Wexler M."/>
            <person name="Johnston A.W.B."/>
        </authorList>
    </citation>
    <scope>NUCLEOTIDE SEQUENCE</scope>
</reference>
<name>A0A075FBM4_9BACT</name>
<reference evidence="2" key="1">
    <citation type="journal article" date="2014" name="PLoS ONE">
        <title>Screening of metagenomic and genomic libraries reveals three classes of bacterial enzymes that overcome the toxicity of acrylate.</title>
        <authorList>
            <person name="Curson A.R."/>
            <person name="Burns O.J."/>
            <person name="Voget S."/>
            <person name="Daniel R."/>
            <person name="Todd J.D."/>
            <person name="McInnis K."/>
            <person name="Wexler M."/>
            <person name="Johnston A.W."/>
        </authorList>
    </citation>
    <scope>NUCLEOTIDE SEQUENCE</scope>
</reference>